<evidence type="ECO:0000256" key="1">
    <source>
        <dbReference type="SAM" id="MobiDB-lite"/>
    </source>
</evidence>
<dbReference type="OrthoDB" id="2168335at2"/>
<dbReference type="AlphaFoldDB" id="A0A0M3R9L0"/>
<dbReference type="Pfam" id="PF21101">
    <property type="entry name" value="YqgU"/>
    <property type="match status" value="1"/>
</dbReference>
<protein>
    <recommendedName>
        <fullName evidence="3">YqgU-like 6-bladed beta-propeller domain-containing protein</fullName>
    </recommendedName>
</protein>
<keyword evidence="2" id="KW-0732">Signal</keyword>
<evidence type="ECO:0000313" key="4">
    <source>
        <dbReference type="EMBL" id="ALC81622.1"/>
    </source>
</evidence>
<evidence type="ECO:0000313" key="5">
    <source>
        <dbReference type="Proteomes" id="UP000067625"/>
    </source>
</evidence>
<dbReference type="PATRIC" id="fig|1441095.3.peg.1846"/>
<accession>A0A0M3R9L0</accession>
<feature type="domain" description="YqgU-like 6-bladed beta-propeller" evidence="3">
    <location>
        <begin position="88"/>
        <end position="340"/>
    </location>
</feature>
<dbReference type="PROSITE" id="PS51257">
    <property type="entry name" value="PROKAR_LIPOPROTEIN"/>
    <property type="match status" value="1"/>
</dbReference>
<keyword evidence="5" id="KW-1185">Reference proteome</keyword>
<dbReference type="RefSeq" id="WP_053603381.1">
    <property type="nucleotide sequence ID" value="NZ_CP012600.1"/>
</dbReference>
<feature type="compositionally biased region" description="Basic and acidic residues" evidence="1">
    <location>
        <begin position="33"/>
        <end position="44"/>
    </location>
</feature>
<dbReference type="InterPro" id="IPR048421">
    <property type="entry name" value="YqgU_beta-prop"/>
</dbReference>
<feature type="chain" id="PRO_5039426667" description="YqgU-like 6-bladed beta-propeller domain-containing protein" evidence="2">
    <location>
        <begin position="16"/>
        <end position="363"/>
    </location>
</feature>
<reference evidence="5" key="1">
    <citation type="submission" date="2015-08" db="EMBL/GenBank/DDBJ databases">
        <title>Genome sequencing project for genomic taxonomy and phylogenomics of Bacillus-like bacteria.</title>
        <authorList>
            <person name="Liu B."/>
            <person name="Wang J."/>
            <person name="Zhu Y."/>
            <person name="Liu G."/>
            <person name="Chen Q."/>
            <person name="Chen Z."/>
            <person name="Lan J."/>
            <person name="Che J."/>
            <person name="Ge C."/>
            <person name="Shi H."/>
            <person name="Pan Z."/>
            <person name="Liu X."/>
        </authorList>
    </citation>
    <scope>NUCLEOTIDE SEQUENCE [LARGE SCALE GENOMIC DNA]</scope>
    <source>
        <strain evidence="5">FJAT-4402</strain>
    </source>
</reference>
<proteinExistence type="predicted"/>
<organism evidence="4 5">
    <name type="scientific">Bacillus gobiensis</name>
    <dbReference type="NCBI Taxonomy" id="1441095"/>
    <lineage>
        <taxon>Bacteria</taxon>
        <taxon>Bacillati</taxon>
        <taxon>Bacillota</taxon>
        <taxon>Bacilli</taxon>
        <taxon>Bacillales</taxon>
        <taxon>Bacillaceae</taxon>
        <taxon>Bacillus</taxon>
    </lineage>
</organism>
<dbReference type="STRING" id="1441095.AM592_08400"/>
<gene>
    <name evidence="4" type="ORF">AM592_08400</name>
</gene>
<reference evidence="4 5" key="2">
    <citation type="journal article" date="2016" name="Int. J. Syst. Evol. Microbiol.">
        <title>Bacillus gobiensis sp. nov., isolated from a soil sample.</title>
        <authorList>
            <person name="Liu B."/>
            <person name="Liu G.H."/>
            <person name="Cetin S."/>
            <person name="Schumann P."/>
            <person name="Pan Z.Z."/>
            <person name="Chen Q.Q."/>
        </authorList>
    </citation>
    <scope>NUCLEOTIDE SEQUENCE [LARGE SCALE GENOMIC DNA]</scope>
    <source>
        <strain evidence="4 5">FJAT-4402</strain>
    </source>
</reference>
<dbReference type="SUPFAM" id="SSF69304">
    <property type="entry name" value="Tricorn protease N-terminal domain"/>
    <property type="match status" value="1"/>
</dbReference>
<dbReference type="EMBL" id="CP012600">
    <property type="protein sequence ID" value="ALC81622.1"/>
    <property type="molecule type" value="Genomic_DNA"/>
</dbReference>
<feature type="signal peptide" evidence="2">
    <location>
        <begin position="1"/>
        <end position="15"/>
    </location>
</feature>
<evidence type="ECO:0000259" key="3">
    <source>
        <dbReference type="Pfam" id="PF21101"/>
    </source>
</evidence>
<sequence length="363" mass="41001">MRLLLLALAATVLLAACNAAPRQVLPSGGGETDLGKTEHQEKNQKPNNGPIQEKNIRSIADQSAEKVFGWLDEETIVFSAHNMLKSHNLFTGKETTIFKTSGQISDVQINQAKKRLLIQSAAENASMELNLVTNEGDLLFKHQFDGYEFQSAWNPFQPDLIFLTAFKQDWTYTTFLIHAGQNKIERQSLQIPFANWSSEDTLEYLKWNNKAPETSAPLYRYHLSSGKKEKIYDDIVAFAVFSDVRLAVKKPSAGNKGEFMFSEADSGFPLSQYSQPLAPNYSSWDPGEYDYDSKTKSFYLFNQKQLKKINVESGEDQIVLSDIPMEPINLSPDGMYALYGYSFEQVISILDKKIVKIMKEGDE</sequence>
<evidence type="ECO:0000256" key="2">
    <source>
        <dbReference type="SAM" id="SignalP"/>
    </source>
</evidence>
<feature type="region of interest" description="Disordered" evidence="1">
    <location>
        <begin position="25"/>
        <end position="52"/>
    </location>
</feature>
<name>A0A0M3R9L0_9BACI</name>
<dbReference type="Proteomes" id="UP000067625">
    <property type="component" value="Chromosome"/>
</dbReference>